<evidence type="ECO:0000256" key="5">
    <source>
        <dbReference type="ARBA" id="ARBA00023242"/>
    </source>
</evidence>
<dbReference type="Proteomes" id="UP001431209">
    <property type="component" value="Unassembled WGS sequence"/>
</dbReference>
<evidence type="ECO:0000313" key="9">
    <source>
        <dbReference type="EMBL" id="KAL0480658.1"/>
    </source>
</evidence>
<name>A0AAW2YUJ5_9EUKA</name>
<dbReference type="EMBL" id="JAOPGA020000682">
    <property type="protein sequence ID" value="KAL0480658.1"/>
    <property type="molecule type" value="Genomic_DNA"/>
</dbReference>
<evidence type="ECO:0000313" key="10">
    <source>
        <dbReference type="Proteomes" id="UP001431209"/>
    </source>
</evidence>
<gene>
    <name evidence="9" type="ORF">AKO1_006884</name>
</gene>
<dbReference type="GO" id="GO:0000981">
    <property type="term" value="F:DNA-binding transcription factor activity, RNA polymerase II-specific"/>
    <property type="evidence" value="ECO:0007669"/>
    <property type="project" value="TreeGrafter"/>
</dbReference>
<evidence type="ECO:0000256" key="1">
    <source>
        <dbReference type="ARBA" id="ARBA00004123"/>
    </source>
</evidence>
<keyword evidence="3" id="KW-0238">DNA-binding</keyword>
<comment type="similarity">
    <text evidence="6">Belongs to the NFYC/HAP5 subunit family.</text>
</comment>
<evidence type="ECO:0000256" key="4">
    <source>
        <dbReference type="ARBA" id="ARBA00023163"/>
    </source>
</evidence>
<dbReference type="InterPro" id="IPR003958">
    <property type="entry name" value="CBFA_NFYB_domain"/>
</dbReference>
<dbReference type="GO" id="GO:0005634">
    <property type="term" value="C:nucleus"/>
    <property type="evidence" value="ECO:0007669"/>
    <property type="project" value="UniProtKB-SubCell"/>
</dbReference>
<evidence type="ECO:0000256" key="6">
    <source>
        <dbReference type="ARBA" id="ARBA00038129"/>
    </source>
</evidence>
<dbReference type="PANTHER" id="PTHR10252">
    <property type="entry name" value="HISTONE-LIKE TRANSCRIPTION FACTOR CCAAT-RELATED"/>
    <property type="match status" value="1"/>
</dbReference>
<dbReference type="AlphaFoldDB" id="A0AAW2YUJ5"/>
<dbReference type="InterPro" id="IPR050568">
    <property type="entry name" value="Transcr_DNA_Rep_Reg"/>
</dbReference>
<evidence type="ECO:0000259" key="8">
    <source>
        <dbReference type="Pfam" id="PF00808"/>
    </source>
</evidence>
<keyword evidence="4" id="KW-0804">Transcription</keyword>
<keyword evidence="2" id="KW-0805">Transcription regulation</keyword>
<accession>A0AAW2YUJ5</accession>
<feature type="compositionally biased region" description="Basic residues" evidence="7">
    <location>
        <begin position="257"/>
        <end position="267"/>
    </location>
</feature>
<sequence length="412" mass="47976">MPINHDASIAFQYQQQLQIEAQAQQQQHVHHMMQNPYYPNIPPMPSQLHQQLQHKLQSQFMEIESTKSFKNHELPLARIKKIMKSDEDVRIHTGAVMISAEAPIIFAKACEMFIIELTTRSWVHTDEAKRRTLQRNDIAAAIAKTDVFDFLIDIVPEDGKTNKKDAREGSNEQHNYMLQQQQQHYMQMQAQLEAQRHHDEVNSGQEGVEGAALTEAAVHEPHEIHQPEHEYHMHHHHMEHPGQLSEEEESEEDSTRHIHAQHHHHHQPYSDMQPPNPLAAMHDPNGYLNPTHYYLSHMQQFQNMNPQIQQMFLQQNGMDPGHMHPGMDPAAHMHPGMDPAAHMHPGMEQHAMEAYQQYGDPNVYPPYNPHYGHPEPPYGYGQYGHPQAIYDQQQVYEQHDPDMEDEEPPQHY</sequence>
<keyword evidence="5" id="KW-0539">Nucleus</keyword>
<proteinExistence type="inferred from homology"/>
<dbReference type="PANTHER" id="PTHR10252:SF8">
    <property type="entry name" value="NUCLEAR TRANSCRIPTION FACTOR Y SUBUNIT GAMMA"/>
    <property type="match status" value="1"/>
</dbReference>
<evidence type="ECO:0000256" key="3">
    <source>
        <dbReference type="ARBA" id="ARBA00023125"/>
    </source>
</evidence>
<feature type="domain" description="Transcription factor CBF/NF-Y/archaeal histone" evidence="8">
    <location>
        <begin position="73"/>
        <end position="142"/>
    </location>
</feature>
<feature type="region of interest" description="Disordered" evidence="7">
    <location>
        <begin position="233"/>
        <end position="271"/>
    </location>
</feature>
<feature type="region of interest" description="Disordered" evidence="7">
    <location>
        <begin position="390"/>
        <end position="412"/>
    </location>
</feature>
<dbReference type="GO" id="GO:0046982">
    <property type="term" value="F:protein heterodimerization activity"/>
    <property type="evidence" value="ECO:0007669"/>
    <property type="project" value="InterPro"/>
</dbReference>
<dbReference type="Pfam" id="PF00808">
    <property type="entry name" value="CBFD_NFYB_HMF"/>
    <property type="match status" value="1"/>
</dbReference>
<protein>
    <recommendedName>
        <fullName evidence="8">Transcription factor CBF/NF-Y/archaeal histone domain-containing protein</fullName>
    </recommendedName>
</protein>
<evidence type="ECO:0000256" key="7">
    <source>
        <dbReference type="SAM" id="MobiDB-lite"/>
    </source>
</evidence>
<comment type="subcellular location">
    <subcellularLocation>
        <location evidence="1">Nucleus</location>
    </subcellularLocation>
</comment>
<dbReference type="CDD" id="cd22908">
    <property type="entry name" value="HFD_NFYC-like"/>
    <property type="match status" value="1"/>
</dbReference>
<comment type="caution">
    <text evidence="9">The sequence shown here is derived from an EMBL/GenBank/DDBJ whole genome shotgun (WGS) entry which is preliminary data.</text>
</comment>
<evidence type="ECO:0000256" key="2">
    <source>
        <dbReference type="ARBA" id="ARBA00023015"/>
    </source>
</evidence>
<dbReference type="InterPro" id="IPR009072">
    <property type="entry name" value="Histone-fold"/>
</dbReference>
<dbReference type="Gene3D" id="1.10.20.10">
    <property type="entry name" value="Histone, subunit A"/>
    <property type="match status" value="1"/>
</dbReference>
<organism evidence="9 10">
    <name type="scientific">Acrasis kona</name>
    <dbReference type="NCBI Taxonomy" id="1008807"/>
    <lineage>
        <taxon>Eukaryota</taxon>
        <taxon>Discoba</taxon>
        <taxon>Heterolobosea</taxon>
        <taxon>Tetramitia</taxon>
        <taxon>Eutetramitia</taxon>
        <taxon>Acrasidae</taxon>
        <taxon>Acrasis</taxon>
    </lineage>
</organism>
<keyword evidence="10" id="KW-1185">Reference proteome</keyword>
<dbReference type="GO" id="GO:0000978">
    <property type="term" value="F:RNA polymerase II cis-regulatory region sequence-specific DNA binding"/>
    <property type="evidence" value="ECO:0007669"/>
    <property type="project" value="TreeGrafter"/>
</dbReference>
<reference evidence="9 10" key="1">
    <citation type="submission" date="2024-03" db="EMBL/GenBank/DDBJ databases">
        <title>The Acrasis kona genome and developmental transcriptomes reveal deep origins of eukaryotic multicellular pathways.</title>
        <authorList>
            <person name="Sheikh S."/>
            <person name="Fu C.-J."/>
            <person name="Brown M.W."/>
            <person name="Baldauf S.L."/>
        </authorList>
    </citation>
    <scope>NUCLEOTIDE SEQUENCE [LARGE SCALE GENOMIC DNA]</scope>
    <source>
        <strain evidence="9 10">ATCC MYA-3509</strain>
    </source>
</reference>
<dbReference type="SUPFAM" id="SSF47113">
    <property type="entry name" value="Histone-fold"/>
    <property type="match status" value="1"/>
</dbReference>
<dbReference type="FunFam" id="1.10.20.10:FF:000006">
    <property type="entry name" value="Nuclear transcription factor Y subunit gamma"/>
    <property type="match status" value="1"/>
</dbReference>
<feature type="compositionally biased region" description="Acidic residues" evidence="7">
    <location>
        <begin position="402"/>
        <end position="412"/>
    </location>
</feature>